<evidence type="ECO:0000256" key="1">
    <source>
        <dbReference type="SAM" id="Phobius"/>
    </source>
</evidence>
<keyword evidence="1" id="KW-0812">Transmembrane</keyword>
<accession>A0A2Z6R137</accession>
<keyword evidence="4" id="KW-1185">Reference proteome</keyword>
<reference evidence="2 4" key="1">
    <citation type="submission" date="2017-11" db="EMBL/GenBank/DDBJ databases">
        <title>The genome of Rhizophagus clarus HR1 reveals common genetic basis of auxotrophy among arbuscular mycorrhizal fungi.</title>
        <authorList>
            <person name="Kobayashi Y."/>
        </authorList>
    </citation>
    <scope>NUCLEOTIDE SEQUENCE [LARGE SCALE GENOMIC DNA]</scope>
    <source>
        <strain evidence="2 4">HR1</strain>
    </source>
</reference>
<keyword evidence="1" id="KW-1133">Transmembrane helix</keyword>
<evidence type="ECO:0000313" key="2">
    <source>
        <dbReference type="EMBL" id="GBB91739.1"/>
    </source>
</evidence>
<evidence type="ECO:0008006" key="5">
    <source>
        <dbReference type="Google" id="ProtNLM"/>
    </source>
</evidence>
<reference evidence="3" key="2">
    <citation type="submission" date="2019-10" db="EMBL/GenBank/DDBJ databases">
        <title>Conservation and host-specific expression of non-tandemly repeated heterogenous ribosome RNA gene in arbuscular mycorrhizal fungi.</title>
        <authorList>
            <person name="Maeda T."/>
            <person name="Kobayashi Y."/>
            <person name="Nakagawa T."/>
            <person name="Ezawa T."/>
            <person name="Yamaguchi K."/>
            <person name="Bino T."/>
            <person name="Nishimoto Y."/>
            <person name="Shigenobu S."/>
            <person name="Kawaguchi M."/>
        </authorList>
    </citation>
    <scope>NUCLEOTIDE SEQUENCE</scope>
    <source>
        <strain evidence="3">HR1</strain>
    </source>
</reference>
<dbReference type="PANTHER" id="PTHR13281:SF0">
    <property type="entry name" value="TRANSMEMBRANE PROTEIN 70, MITOCHONDRIAL"/>
    <property type="match status" value="1"/>
</dbReference>
<name>A0A2Z6R137_9GLOM</name>
<evidence type="ECO:0000313" key="4">
    <source>
        <dbReference type="Proteomes" id="UP000247702"/>
    </source>
</evidence>
<dbReference type="Proteomes" id="UP000615446">
    <property type="component" value="Unassembled WGS sequence"/>
</dbReference>
<feature type="transmembrane region" description="Helical" evidence="1">
    <location>
        <begin position="104"/>
        <end position="125"/>
    </location>
</feature>
<feature type="transmembrane region" description="Helical" evidence="1">
    <location>
        <begin position="75"/>
        <end position="98"/>
    </location>
</feature>
<dbReference type="EMBL" id="BLAL01000062">
    <property type="protein sequence ID" value="GES82773.1"/>
    <property type="molecule type" value="Genomic_DNA"/>
</dbReference>
<keyword evidence="1" id="KW-0472">Membrane</keyword>
<comment type="caution">
    <text evidence="2">The sequence shown here is derived from an EMBL/GenBank/DDBJ whole genome shotgun (WGS) entry which is preliminary data.</text>
</comment>
<dbReference type="EMBL" id="BEXD01001013">
    <property type="protein sequence ID" value="GBB91739.1"/>
    <property type="molecule type" value="Genomic_DNA"/>
</dbReference>
<dbReference type="InterPro" id="IPR009724">
    <property type="entry name" value="TMEM70"/>
</dbReference>
<gene>
    <name evidence="3" type="ORF">RCL2_000995800</name>
    <name evidence="2" type="ORF">RclHR1_01910023</name>
</gene>
<protein>
    <recommendedName>
        <fullName evidence="5">Transmembrane protein 186</fullName>
    </recommendedName>
</protein>
<dbReference type="AlphaFoldDB" id="A0A2Z6R137"/>
<dbReference type="OrthoDB" id="5386199at2759"/>
<organism evidence="2 4">
    <name type="scientific">Rhizophagus clarus</name>
    <dbReference type="NCBI Taxonomy" id="94130"/>
    <lineage>
        <taxon>Eukaryota</taxon>
        <taxon>Fungi</taxon>
        <taxon>Fungi incertae sedis</taxon>
        <taxon>Mucoromycota</taxon>
        <taxon>Glomeromycotina</taxon>
        <taxon>Glomeromycetes</taxon>
        <taxon>Glomerales</taxon>
        <taxon>Glomeraceae</taxon>
        <taxon>Rhizophagus</taxon>
    </lineage>
</organism>
<dbReference type="GO" id="GO:0031966">
    <property type="term" value="C:mitochondrial membrane"/>
    <property type="evidence" value="ECO:0007669"/>
    <property type="project" value="TreeGrafter"/>
</dbReference>
<dbReference type="PANTHER" id="PTHR13281">
    <property type="entry name" value="TRANSMEMBRANE PROTEIN 70, MITOCHONDRIAL"/>
    <property type="match status" value="1"/>
</dbReference>
<dbReference type="Proteomes" id="UP000247702">
    <property type="component" value="Unassembled WGS sequence"/>
</dbReference>
<dbReference type="GO" id="GO:0033615">
    <property type="term" value="P:mitochondrial proton-transporting ATP synthase complex assembly"/>
    <property type="evidence" value="ECO:0007669"/>
    <property type="project" value="TreeGrafter"/>
</dbReference>
<evidence type="ECO:0000313" key="3">
    <source>
        <dbReference type="EMBL" id="GES82773.1"/>
    </source>
</evidence>
<proteinExistence type="predicted"/>
<sequence length="239" mass="27056">MFRHYIRTCSNFNLYSNKNLLFRKSSLNYFSINKTNILQNVVKSNYFVTTNLSKNDNIIKVYSGPLSGTARKLKILSMASLIGTIAISPFIIIVNAPIGLGARIIFIIMAISTSALSTGLIHLCFSPYVRNIFYNPSIPSNQSSDTSEISSLKITPDSFLTFETLTLFCRSNFTTLPIKSLEPSFRFFTTWKVKKPYENELIATTKKGKQLKSKKLFYVHSELCDNKVMQEVIKKVGIN</sequence>